<evidence type="ECO:0000313" key="2">
    <source>
        <dbReference type="EMBL" id="MBK1443160.1"/>
    </source>
</evidence>
<reference evidence="2" key="5">
    <citation type="submission" date="2020-12" db="EMBL/GenBank/DDBJ databases">
        <authorList>
            <person name="Chopjitt P."/>
        </authorList>
    </citation>
    <scope>NUCLEOTIDE SEQUENCE</scope>
    <source>
        <strain evidence="2">AP1</strain>
    </source>
</reference>
<dbReference type="Proteomes" id="UP000254410">
    <property type="component" value="Chromosome"/>
</dbReference>
<accession>K9C3K4</accession>
<evidence type="ECO:0000313" key="3">
    <source>
        <dbReference type="EMBL" id="QIT18069.1"/>
    </source>
</evidence>
<reference evidence="1 5" key="3">
    <citation type="submission" date="2018-12" db="EMBL/GenBank/DDBJ databases">
        <title>Molecular Epidemiology of Emerging Carbapenem-Resistance in Acinetobacter nosocomialis and Acinetobacter pittii in Taiwan, 2010-2014.</title>
        <authorList>
            <person name="Huang W.-C."/>
            <person name="Wang H.-Y."/>
            <person name="Lai J.-F."/>
            <person name="Lauderdale T.-L."/>
            <person name="Sytwu H.-K."/>
        </authorList>
    </citation>
    <scope>NUCLEOTIDE SEQUENCE [LARGE SCALE GENOMIC DNA]</scope>
    <source>
        <strain evidence="1 5">2014S06-099</strain>
    </source>
</reference>
<reference evidence="3 7" key="4">
    <citation type="submission" date="2020-03" db="EMBL/GenBank/DDBJ databases">
        <authorList>
            <person name="Zhang L."/>
            <person name="Han X."/>
            <person name="Chen Y."/>
            <person name="Yu Y."/>
        </authorList>
    </citation>
    <scope>NUCLEOTIDE SEQUENCE [LARGE SCALE GENOMIC DNA]</scope>
    <source>
        <strain evidence="3 7">A1254</strain>
    </source>
</reference>
<accession>A0A241Z560</accession>
<evidence type="ECO:0000313" key="6">
    <source>
        <dbReference type="Proteomes" id="UP000271320"/>
    </source>
</evidence>
<evidence type="ECO:0000313" key="5">
    <source>
        <dbReference type="Proteomes" id="UP000254410"/>
    </source>
</evidence>
<evidence type="ECO:0000313" key="1">
    <source>
        <dbReference type="EMBL" id="AZC00636.1"/>
    </source>
</evidence>
<evidence type="ECO:0000313" key="7">
    <source>
        <dbReference type="Proteomes" id="UP000501692"/>
    </source>
</evidence>
<sequence>MNNDLLMQKKAKQRKFCLACTIFHHFLKKMIILMTLVG</sequence>
<dbReference type="EMBL" id="JAEFCT010000001">
    <property type="protein sequence ID" value="MBK1443160.1"/>
    <property type="molecule type" value="Genomic_DNA"/>
</dbReference>
<dbReference type="EMBL" id="RFEW01000002">
    <property type="protein sequence ID" value="RSO62515.1"/>
    <property type="molecule type" value="Genomic_DNA"/>
</dbReference>
<proteinExistence type="predicted"/>
<protein>
    <submittedName>
        <fullName evidence="4">Uncharacterized protein</fullName>
    </submittedName>
</protein>
<dbReference type="AlphaFoldDB" id="A0A241Z560"/>
<dbReference type="EMBL" id="CP033540">
    <property type="protein sequence ID" value="AZC00636.1"/>
    <property type="molecule type" value="Genomic_DNA"/>
</dbReference>
<gene>
    <name evidence="1" type="ORF">DKE52_010835</name>
    <name evidence="4" type="ORF">EA752_03405</name>
    <name evidence="3" type="ORF">G8E09_10280</name>
    <name evidence="2" type="ORF">JDA50_01695</name>
</gene>
<reference evidence="4 6" key="1">
    <citation type="submission" date="2018-10" db="EMBL/GenBank/DDBJ databases">
        <title>GWAS and RNA-Seq identify cryptic mechanisms of antimicrobial resistance in Acinetobacter baumannii.</title>
        <authorList>
            <person name="Sahl J.W."/>
        </authorList>
    </citation>
    <scope>NUCLEOTIDE SEQUENCE [LARGE SCALE GENOMIC DNA]</scope>
    <source>
        <strain evidence="4 6">TG41884</strain>
    </source>
</reference>
<dbReference type="RefSeq" id="WP_002122212.1">
    <property type="nucleotide sequence ID" value="NZ_AMST01000130.1"/>
</dbReference>
<dbReference type="Proteomes" id="UP000271320">
    <property type="component" value="Unassembled WGS sequence"/>
</dbReference>
<name>A0A241Z560_ACIPI</name>
<dbReference type="Proteomes" id="UP000501692">
    <property type="component" value="Chromosome"/>
</dbReference>
<reference evidence="1 5" key="2">
    <citation type="submission" date="2018-11" db="EMBL/GenBank/DDBJ databases">
        <authorList>
            <person name="Kuo S.-C."/>
            <person name="Chen F.-J."/>
            <person name="Liao Y.-C."/>
        </authorList>
    </citation>
    <scope>NUCLEOTIDE SEQUENCE [LARGE SCALE GENOMIC DNA]</scope>
    <source>
        <strain evidence="1 5">2014S06-099</strain>
    </source>
</reference>
<dbReference type="EMBL" id="CP049806">
    <property type="protein sequence ID" value="QIT18069.1"/>
    <property type="molecule type" value="Genomic_DNA"/>
</dbReference>
<organism evidence="4 6">
    <name type="scientific">Acinetobacter pittii</name>
    <name type="common">Acinetobacter genomosp. 3</name>
    <dbReference type="NCBI Taxonomy" id="48296"/>
    <lineage>
        <taxon>Bacteria</taxon>
        <taxon>Pseudomonadati</taxon>
        <taxon>Pseudomonadota</taxon>
        <taxon>Gammaproteobacteria</taxon>
        <taxon>Moraxellales</taxon>
        <taxon>Moraxellaceae</taxon>
        <taxon>Acinetobacter</taxon>
        <taxon>Acinetobacter calcoaceticus/baumannii complex</taxon>
    </lineage>
</organism>
<dbReference type="Proteomes" id="UP000660083">
    <property type="component" value="Unassembled WGS sequence"/>
</dbReference>
<evidence type="ECO:0000313" key="4">
    <source>
        <dbReference type="EMBL" id="RSO62515.1"/>
    </source>
</evidence>